<organism evidence="2 3">
    <name type="scientific">Trichonephila clavipes</name>
    <name type="common">Golden silk orbweaver</name>
    <name type="synonym">Nephila clavipes</name>
    <dbReference type="NCBI Taxonomy" id="2585209"/>
    <lineage>
        <taxon>Eukaryota</taxon>
        <taxon>Metazoa</taxon>
        <taxon>Ecdysozoa</taxon>
        <taxon>Arthropoda</taxon>
        <taxon>Chelicerata</taxon>
        <taxon>Arachnida</taxon>
        <taxon>Araneae</taxon>
        <taxon>Araneomorphae</taxon>
        <taxon>Entelegynae</taxon>
        <taxon>Araneoidea</taxon>
        <taxon>Nephilidae</taxon>
        <taxon>Trichonephila</taxon>
    </lineage>
</organism>
<dbReference type="Proteomes" id="UP000887159">
    <property type="component" value="Unassembled WGS sequence"/>
</dbReference>
<dbReference type="EMBL" id="BMAU01021250">
    <property type="protein sequence ID" value="GFY05203.1"/>
    <property type="molecule type" value="Genomic_DNA"/>
</dbReference>
<feature type="compositionally biased region" description="Basic and acidic residues" evidence="1">
    <location>
        <begin position="8"/>
        <end position="25"/>
    </location>
</feature>
<protein>
    <submittedName>
        <fullName evidence="2">Uncharacterized protein</fullName>
    </submittedName>
</protein>
<gene>
    <name evidence="2" type="ORF">TNCV_2206491</name>
</gene>
<proteinExistence type="predicted"/>
<evidence type="ECO:0000313" key="2">
    <source>
        <dbReference type="EMBL" id="GFY05203.1"/>
    </source>
</evidence>
<feature type="region of interest" description="Disordered" evidence="1">
    <location>
        <begin position="1"/>
        <end position="28"/>
    </location>
</feature>
<comment type="caution">
    <text evidence="2">The sequence shown here is derived from an EMBL/GenBank/DDBJ whole genome shotgun (WGS) entry which is preliminary data.</text>
</comment>
<accession>A0A8X6S5L4</accession>
<name>A0A8X6S5L4_TRICX</name>
<reference evidence="2" key="1">
    <citation type="submission" date="2020-08" db="EMBL/GenBank/DDBJ databases">
        <title>Multicomponent nature underlies the extraordinary mechanical properties of spider dragline silk.</title>
        <authorList>
            <person name="Kono N."/>
            <person name="Nakamura H."/>
            <person name="Mori M."/>
            <person name="Yoshida Y."/>
            <person name="Ohtoshi R."/>
            <person name="Malay A.D."/>
            <person name="Moran D.A.P."/>
            <person name="Tomita M."/>
            <person name="Numata K."/>
            <person name="Arakawa K."/>
        </authorList>
    </citation>
    <scope>NUCLEOTIDE SEQUENCE</scope>
</reference>
<evidence type="ECO:0000256" key="1">
    <source>
        <dbReference type="SAM" id="MobiDB-lite"/>
    </source>
</evidence>
<sequence>MSIPPSRLSERHFADSLPPAEEKTNRTRQRIICCSKRDSKGKKDNFLRTVGKLKADKSYAEDARGLQVT</sequence>
<evidence type="ECO:0000313" key="3">
    <source>
        <dbReference type="Proteomes" id="UP000887159"/>
    </source>
</evidence>
<dbReference type="AlphaFoldDB" id="A0A8X6S5L4"/>
<keyword evidence="3" id="KW-1185">Reference proteome</keyword>